<organism evidence="2">
    <name type="scientific">Amblyomma triste</name>
    <name type="common">Neotropical tick</name>
    <dbReference type="NCBI Taxonomy" id="251400"/>
    <lineage>
        <taxon>Eukaryota</taxon>
        <taxon>Metazoa</taxon>
        <taxon>Ecdysozoa</taxon>
        <taxon>Arthropoda</taxon>
        <taxon>Chelicerata</taxon>
        <taxon>Arachnida</taxon>
        <taxon>Acari</taxon>
        <taxon>Parasitiformes</taxon>
        <taxon>Ixodida</taxon>
        <taxon>Ixodoidea</taxon>
        <taxon>Ixodidae</taxon>
        <taxon>Amblyomminae</taxon>
        <taxon>Amblyomma</taxon>
    </lineage>
</organism>
<feature type="chain" id="PRO_5001521556" evidence="1">
    <location>
        <begin position="23"/>
        <end position="133"/>
    </location>
</feature>
<reference evidence="2" key="1">
    <citation type="submission" date="2014-03" db="EMBL/GenBank/DDBJ databases">
        <title>The sialotranscriptome of Amblyomma triste, Amblyomma parvum and Amblyomma cajennense ticks, uncovered by 454-based RNA-seq.</title>
        <authorList>
            <person name="Garcia G.R."/>
            <person name="Gardinassi L.G."/>
            <person name="Ribeiro J.M."/>
            <person name="Anatriello E."/>
            <person name="Ferreira B.R."/>
            <person name="Moreira H.N."/>
            <person name="Mafra C."/>
            <person name="Olegario M.M."/>
            <person name="Szabo P.J."/>
            <person name="Miranda-Santos I.K."/>
            <person name="Maruyama S.R."/>
        </authorList>
    </citation>
    <scope>NUCLEOTIDE SEQUENCE</scope>
    <source>
        <strain evidence="2">Mato Grasso do Sul</strain>
        <tissue evidence="2">Salivary glands</tissue>
    </source>
</reference>
<evidence type="ECO:0000313" key="2">
    <source>
        <dbReference type="EMBL" id="JAC27832.1"/>
    </source>
</evidence>
<proteinExistence type="evidence at transcript level"/>
<feature type="signal peptide" evidence="1">
    <location>
        <begin position="1"/>
        <end position="22"/>
    </location>
</feature>
<name>A0A023G2F0_AMBTT</name>
<sequence length="133" mass="15128">MPASLPWIRWLFFASLLAFVYGASTRNSTRVTPEETIPSGLKRECRGELHIPFMSCKRYCRVRWIAFFPKYQREDLPDGTPCKRFLVLKGICKNGKCVKRSLASVTKRPGESFTPIIRTAEPTTTTLAPLSND</sequence>
<dbReference type="EMBL" id="GBBM01007586">
    <property type="protein sequence ID" value="JAC27832.1"/>
    <property type="molecule type" value="mRNA"/>
</dbReference>
<keyword evidence="1" id="KW-0732">Signal</keyword>
<evidence type="ECO:0000256" key="1">
    <source>
        <dbReference type="SAM" id="SignalP"/>
    </source>
</evidence>
<accession>A0A023G2F0</accession>
<protein>
    <submittedName>
        <fullName evidence="2">Putative secreted mucin</fullName>
    </submittedName>
</protein>
<dbReference type="AlphaFoldDB" id="A0A023G2F0"/>